<evidence type="ECO:0000313" key="3">
    <source>
        <dbReference type="EMBL" id="OHA81652.1"/>
    </source>
</evidence>
<dbReference type="EMBL" id="MHUT01000006">
    <property type="protein sequence ID" value="OHA81652.1"/>
    <property type="molecule type" value="Genomic_DNA"/>
</dbReference>
<dbReference type="InterPro" id="IPR013096">
    <property type="entry name" value="Cupin_2"/>
</dbReference>
<evidence type="ECO:0000313" key="4">
    <source>
        <dbReference type="Proteomes" id="UP000179118"/>
    </source>
</evidence>
<dbReference type="PANTHER" id="PTHR43346:SF1">
    <property type="entry name" value="QUERCETIN 2,3-DIOXYGENASE-RELATED"/>
    <property type="match status" value="1"/>
</dbReference>
<name>A0A1G2SAE8_9BACT</name>
<sequence length="128" mass="14251">MKGYITNIEEATLENEDYRRVLYTGKNSQLVLMNLAVGEEIGEETHHLDQFLRFEAGEGKVILDGVEHAVSDGSAVVIPQGTRHNVLNTGSTHLKLYSIYSPAEHKDGTVHKTKADEKEEHFDGVTTE</sequence>
<dbReference type="InterPro" id="IPR014710">
    <property type="entry name" value="RmlC-like_jellyroll"/>
</dbReference>
<dbReference type="Proteomes" id="UP000179118">
    <property type="component" value="Unassembled WGS sequence"/>
</dbReference>
<accession>A0A1G2SAE8</accession>
<organism evidence="3 4">
    <name type="scientific">Candidatus Yonathbacteria bacterium RIFCSPHIGHO2_02_FULL_44_14</name>
    <dbReference type="NCBI Taxonomy" id="1802724"/>
    <lineage>
        <taxon>Bacteria</taxon>
        <taxon>Candidatus Yonathiibacteriota</taxon>
    </lineage>
</organism>
<feature type="region of interest" description="Disordered" evidence="1">
    <location>
        <begin position="107"/>
        <end position="128"/>
    </location>
</feature>
<protein>
    <submittedName>
        <fullName evidence="3">Cupin</fullName>
    </submittedName>
</protein>
<dbReference type="CDD" id="cd02223">
    <property type="entry name" value="cupin_Bh2720-like"/>
    <property type="match status" value="1"/>
</dbReference>
<evidence type="ECO:0000256" key="1">
    <source>
        <dbReference type="SAM" id="MobiDB-lite"/>
    </source>
</evidence>
<evidence type="ECO:0000259" key="2">
    <source>
        <dbReference type="Pfam" id="PF07883"/>
    </source>
</evidence>
<dbReference type="SUPFAM" id="SSF51182">
    <property type="entry name" value="RmlC-like cupins"/>
    <property type="match status" value="1"/>
</dbReference>
<dbReference type="Pfam" id="PF07883">
    <property type="entry name" value="Cupin_2"/>
    <property type="match status" value="1"/>
</dbReference>
<dbReference type="InterPro" id="IPR052538">
    <property type="entry name" value="Flavonoid_dioxygenase-like"/>
</dbReference>
<feature type="domain" description="Cupin type-2" evidence="2">
    <location>
        <begin position="32"/>
        <end position="100"/>
    </location>
</feature>
<gene>
    <name evidence="3" type="ORF">A3D51_02670</name>
</gene>
<proteinExistence type="predicted"/>
<reference evidence="3 4" key="1">
    <citation type="journal article" date="2016" name="Nat. Commun.">
        <title>Thousands of microbial genomes shed light on interconnected biogeochemical processes in an aquifer system.</title>
        <authorList>
            <person name="Anantharaman K."/>
            <person name="Brown C.T."/>
            <person name="Hug L.A."/>
            <person name="Sharon I."/>
            <person name="Castelle C.J."/>
            <person name="Probst A.J."/>
            <person name="Thomas B.C."/>
            <person name="Singh A."/>
            <person name="Wilkins M.J."/>
            <person name="Karaoz U."/>
            <person name="Brodie E.L."/>
            <person name="Williams K.H."/>
            <person name="Hubbard S.S."/>
            <person name="Banfield J.F."/>
        </authorList>
    </citation>
    <scope>NUCLEOTIDE SEQUENCE [LARGE SCALE GENOMIC DNA]</scope>
</reference>
<dbReference type="Gene3D" id="2.60.120.10">
    <property type="entry name" value="Jelly Rolls"/>
    <property type="match status" value="1"/>
</dbReference>
<dbReference type="InterPro" id="IPR011051">
    <property type="entry name" value="RmlC_Cupin_sf"/>
</dbReference>
<dbReference type="PANTHER" id="PTHR43346">
    <property type="entry name" value="LIGAND BINDING DOMAIN PROTEIN, PUTATIVE (AFU_ORTHOLOGUE AFUA_6G14370)-RELATED"/>
    <property type="match status" value="1"/>
</dbReference>
<dbReference type="AlphaFoldDB" id="A0A1G2SAE8"/>
<comment type="caution">
    <text evidence="3">The sequence shown here is derived from an EMBL/GenBank/DDBJ whole genome shotgun (WGS) entry which is preliminary data.</text>
</comment>